<dbReference type="Proteomes" id="UP000789405">
    <property type="component" value="Unassembled WGS sequence"/>
</dbReference>
<accession>A0A9N9K3X1</accession>
<dbReference type="EMBL" id="CAJVPY010046607">
    <property type="protein sequence ID" value="CAG8810666.1"/>
    <property type="molecule type" value="Genomic_DNA"/>
</dbReference>
<sequence length="110" mass="12832">MEAVNQTPEHSTIYEETTRTPYTIVRLKRKRNAEPLDALVVQQQLVKKPKRQGSLPKDMKLVEEQKQNEGSSLPFVFRFAETVDEISFNDSTKSQQLKDRITKLINRKDK</sequence>
<protein>
    <submittedName>
        <fullName evidence="1">6299_t:CDS:1</fullName>
    </submittedName>
</protein>
<dbReference type="OrthoDB" id="6255506at2759"/>
<gene>
    <name evidence="1" type="ORF">DERYTH_LOCUS25342</name>
</gene>
<proteinExistence type="predicted"/>
<feature type="non-terminal residue" evidence="1">
    <location>
        <position position="110"/>
    </location>
</feature>
<dbReference type="AlphaFoldDB" id="A0A9N9K3X1"/>
<name>A0A9N9K3X1_9GLOM</name>
<reference evidence="1" key="1">
    <citation type="submission" date="2021-06" db="EMBL/GenBank/DDBJ databases">
        <authorList>
            <person name="Kallberg Y."/>
            <person name="Tangrot J."/>
            <person name="Rosling A."/>
        </authorList>
    </citation>
    <scope>NUCLEOTIDE SEQUENCE</scope>
    <source>
        <strain evidence="1">MA453B</strain>
    </source>
</reference>
<organism evidence="1 2">
    <name type="scientific">Dentiscutata erythropus</name>
    <dbReference type="NCBI Taxonomy" id="1348616"/>
    <lineage>
        <taxon>Eukaryota</taxon>
        <taxon>Fungi</taxon>
        <taxon>Fungi incertae sedis</taxon>
        <taxon>Mucoromycota</taxon>
        <taxon>Glomeromycotina</taxon>
        <taxon>Glomeromycetes</taxon>
        <taxon>Diversisporales</taxon>
        <taxon>Gigasporaceae</taxon>
        <taxon>Dentiscutata</taxon>
    </lineage>
</organism>
<evidence type="ECO:0000313" key="1">
    <source>
        <dbReference type="EMBL" id="CAG8810666.1"/>
    </source>
</evidence>
<keyword evidence="2" id="KW-1185">Reference proteome</keyword>
<evidence type="ECO:0000313" key="2">
    <source>
        <dbReference type="Proteomes" id="UP000789405"/>
    </source>
</evidence>
<comment type="caution">
    <text evidence="1">The sequence shown here is derived from an EMBL/GenBank/DDBJ whole genome shotgun (WGS) entry which is preliminary data.</text>
</comment>